<organism evidence="2 3">
    <name type="scientific">Oryzias melastigma</name>
    <name type="common">Marine medaka</name>
    <dbReference type="NCBI Taxonomy" id="30732"/>
    <lineage>
        <taxon>Eukaryota</taxon>
        <taxon>Metazoa</taxon>
        <taxon>Chordata</taxon>
        <taxon>Craniata</taxon>
        <taxon>Vertebrata</taxon>
        <taxon>Euteleostomi</taxon>
        <taxon>Actinopterygii</taxon>
        <taxon>Neopterygii</taxon>
        <taxon>Teleostei</taxon>
        <taxon>Neoteleostei</taxon>
        <taxon>Acanthomorphata</taxon>
        <taxon>Ovalentaria</taxon>
        <taxon>Atherinomorphae</taxon>
        <taxon>Beloniformes</taxon>
        <taxon>Adrianichthyidae</taxon>
        <taxon>Oryziinae</taxon>
        <taxon>Oryzias</taxon>
    </lineage>
</organism>
<feature type="compositionally biased region" description="Low complexity" evidence="1">
    <location>
        <begin position="1"/>
        <end position="13"/>
    </location>
</feature>
<gene>
    <name evidence="2" type="ORF">FQA47_005211</name>
</gene>
<reference evidence="2" key="1">
    <citation type="journal article" name="BMC Genomics">
        <title>Long-read sequencing and de novo genome assembly of marine medaka (Oryzias melastigma).</title>
        <authorList>
            <person name="Liang P."/>
            <person name="Saqib H.S.A."/>
            <person name="Ni X."/>
            <person name="Shen Y."/>
        </authorList>
    </citation>
    <scope>NUCLEOTIDE SEQUENCE</scope>
    <source>
        <strain evidence="2">Bigg-433</strain>
    </source>
</reference>
<evidence type="ECO:0000313" key="3">
    <source>
        <dbReference type="Proteomes" id="UP000646548"/>
    </source>
</evidence>
<comment type="caution">
    <text evidence="2">The sequence shown here is derived from an EMBL/GenBank/DDBJ whole genome shotgun (WGS) entry which is preliminary data.</text>
</comment>
<dbReference type="Proteomes" id="UP000646548">
    <property type="component" value="Unassembled WGS sequence"/>
</dbReference>
<name>A0A834FBS6_ORYME</name>
<proteinExistence type="predicted"/>
<evidence type="ECO:0000256" key="1">
    <source>
        <dbReference type="SAM" id="MobiDB-lite"/>
    </source>
</evidence>
<accession>A0A834FBS6</accession>
<protein>
    <submittedName>
        <fullName evidence="2">Uncharacterized protein</fullName>
    </submittedName>
</protein>
<dbReference type="AlphaFoldDB" id="A0A834FBS6"/>
<feature type="region of interest" description="Disordered" evidence="1">
    <location>
        <begin position="1"/>
        <end position="27"/>
    </location>
</feature>
<evidence type="ECO:0000313" key="2">
    <source>
        <dbReference type="EMBL" id="KAF6728721.1"/>
    </source>
</evidence>
<dbReference type="EMBL" id="WKFB01000271">
    <property type="protein sequence ID" value="KAF6728721.1"/>
    <property type="molecule type" value="Genomic_DNA"/>
</dbReference>
<sequence length="67" mass="7101">MDSSLLAPSPLLSERSDSPPPGPANAVEVGGAELLRVLLQELLFSLRTPPSHRRFTAVLHGGSSVRL</sequence>